<dbReference type="PANTHER" id="PTHR10773">
    <property type="entry name" value="DNA-DIRECTED RNA POLYMERASES I, II, AND III SUBUNIT RPABC2"/>
    <property type="match status" value="1"/>
</dbReference>
<dbReference type="InterPro" id="IPR057191">
    <property type="entry name" value="DUF7869"/>
</dbReference>
<comment type="caution">
    <text evidence="2">The sequence shown here is derived from an EMBL/GenBank/DDBJ whole genome shotgun (WGS) entry which is preliminary data.</text>
</comment>
<protein>
    <recommendedName>
        <fullName evidence="1">DUF7869 domain-containing protein</fullName>
    </recommendedName>
</protein>
<sequence>MTEKVAARSTSSSSLILFDITQRYVYYTLSNLSEGISKDDAKGKHIPVNKTTNDIKESAKNYIKNLPAVASHYCRKDSTKLYLPTELKNIKNVYRIYKEDRTNKGMDVVSEKLFRNIFNTEFNIGFHVPKKDKCTKCLRLEGQNPEECVELESHLEEKDASKKRLEFHREIGKDNSSILCTSFDIQKVLTTPHGNSMLLFYARKFAVFNLCFYESITRKGFCFIWNESEAKRGANEVATILNKYIQDVDERKTIRNLILYSDSCPGQNKNKIVLAAVHNALLQAKNLESIQLNYLLPGHTEMTVDSIHSTIEQAVRNTIIWAPSQWATVAQLARKEPNDDFLNYEDISDKYFKDNLSGKISKIRIATFKKSSPNILKIK</sequence>
<dbReference type="PANTHER" id="PTHR10773:SF19">
    <property type="match status" value="1"/>
</dbReference>
<keyword evidence="3" id="KW-1185">Reference proteome</keyword>
<evidence type="ECO:0000313" key="2">
    <source>
        <dbReference type="EMBL" id="CAH2103934.1"/>
    </source>
</evidence>
<feature type="domain" description="DUF7869" evidence="1">
    <location>
        <begin position="219"/>
        <end position="331"/>
    </location>
</feature>
<reference evidence="2" key="1">
    <citation type="submission" date="2022-03" db="EMBL/GenBank/DDBJ databases">
        <authorList>
            <person name="Tunstrom K."/>
        </authorList>
    </citation>
    <scope>NUCLEOTIDE SEQUENCE</scope>
</reference>
<dbReference type="EMBL" id="CAKOGL010000026">
    <property type="protein sequence ID" value="CAH2103934.1"/>
    <property type="molecule type" value="Genomic_DNA"/>
</dbReference>
<organism evidence="2 3">
    <name type="scientific">Euphydryas editha</name>
    <name type="common">Edith's checkerspot</name>
    <dbReference type="NCBI Taxonomy" id="104508"/>
    <lineage>
        <taxon>Eukaryota</taxon>
        <taxon>Metazoa</taxon>
        <taxon>Ecdysozoa</taxon>
        <taxon>Arthropoda</taxon>
        <taxon>Hexapoda</taxon>
        <taxon>Insecta</taxon>
        <taxon>Pterygota</taxon>
        <taxon>Neoptera</taxon>
        <taxon>Endopterygota</taxon>
        <taxon>Lepidoptera</taxon>
        <taxon>Glossata</taxon>
        <taxon>Ditrysia</taxon>
        <taxon>Papilionoidea</taxon>
        <taxon>Nymphalidae</taxon>
        <taxon>Nymphalinae</taxon>
        <taxon>Euphydryas</taxon>
    </lineage>
</organism>
<dbReference type="Proteomes" id="UP001153954">
    <property type="component" value="Unassembled WGS sequence"/>
</dbReference>
<name>A0AAU9UZD5_EUPED</name>
<dbReference type="AlphaFoldDB" id="A0AAU9UZD5"/>
<dbReference type="Pfam" id="PF25273">
    <property type="entry name" value="DUF7869"/>
    <property type="match status" value="1"/>
</dbReference>
<proteinExistence type="predicted"/>
<evidence type="ECO:0000313" key="3">
    <source>
        <dbReference type="Proteomes" id="UP001153954"/>
    </source>
</evidence>
<gene>
    <name evidence="2" type="ORF">EEDITHA_LOCUS18381</name>
</gene>
<evidence type="ECO:0000259" key="1">
    <source>
        <dbReference type="Pfam" id="PF25273"/>
    </source>
</evidence>
<accession>A0AAU9UZD5</accession>